<dbReference type="GO" id="GO:0015074">
    <property type="term" value="P:DNA integration"/>
    <property type="evidence" value="ECO:0007669"/>
    <property type="project" value="InterPro"/>
</dbReference>
<dbReference type="Proteomes" id="UP000077671">
    <property type="component" value="Unassembled WGS sequence"/>
</dbReference>
<keyword evidence="2" id="KW-0233">DNA recombination</keyword>
<protein>
    <recommendedName>
        <fullName evidence="6">Tyr recombinase domain-containing protein</fullName>
    </recommendedName>
</protein>
<evidence type="ECO:0000256" key="3">
    <source>
        <dbReference type="SAM" id="MobiDB-lite"/>
    </source>
</evidence>
<reference evidence="4" key="1">
    <citation type="submission" date="2016-04" db="EMBL/GenBank/DDBJ databases">
        <authorList>
            <person name="Nguyen H.D."/>
            <person name="Kesanakurti P."/>
            <person name="Cullis J."/>
            <person name="Levesque C.A."/>
            <person name="Hambleton S."/>
        </authorList>
    </citation>
    <scope>NUCLEOTIDE SEQUENCE</scope>
    <source>
        <strain evidence="4">DAOMC 238032</strain>
    </source>
</reference>
<dbReference type="GO" id="GO:0006310">
    <property type="term" value="P:DNA recombination"/>
    <property type="evidence" value="ECO:0007669"/>
    <property type="project" value="UniProtKB-KW"/>
</dbReference>
<reference evidence="4" key="2">
    <citation type="journal article" date="2019" name="IMA Fungus">
        <title>Genome sequencing and comparison of five Tilletia species to identify candidate genes for the detection of regulated species infecting wheat.</title>
        <authorList>
            <person name="Nguyen H.D.T."/>
            <person name="Sultana T."/>
            <person name="Kesanakurti P."/>
            <person name="Hambleton S."/>
        </authorList>
    </citation>
    <scope>NUCLEOTIDE SEQUENCE</scope>
    <source>
        <strain evidence="4">DAOMC 238032</strain>
    </source>
</reference>
<dbReference type="PANTHER" id="PTHR34605">
    <property type="entry name" value="PHAGE_INTEGRASE DOMAIN-CONTAINING PROTEIN"/>
    <property type="match status" value="1"/>
</dbReference>
<sequence>MPPSSILPAAISSATVSPSPLLQEAPTDDRRRDRRFRSSISALYASVSPTQHTLGSTASMAAGARRDWRWRIAAVAQPLSSSTSPAPPATPGSRPMSTAAPRRDRRWRMELSAPSFSASPSSVSTSPSTSPPTLGQSPTRNRRWRATSQLPSASTPSEYGSSASLFSAPRPLTSSRAGCSASAPGSVPAPVSELAALRSLDASAASPSLGLMVPARVTTASEVWAALGPDNVPTCVMTADAAQAICPKANVPLLLTPARHLVMRAHGSADMRVVRKASELLWSSVKLGTRKKYAGHIIAYLTWCDELGLPTHYRFPAAQNILLMYLRKDVTTLRAGTISQRQFALAYWHRIHRLPWALDKADTRAFEKALAINCLPPLEKRRPVRLNDITVIAAAAAQSEDRAHVAIAAAAIFAFYSMSRPGEVTVRSASDPPTDRACWVHLLDQPSFKAGGPSSVILALPTEKARGTAGLDRIAPQQRHMPALCPVVAVGRHRHVNAPRAGEDATAIGAFSYLGRTGSRNELTESLFARTVNTWLKDAGRDPVTGHCFRIGGATLFFAAGRGMDEIKTRGGWQSDAYLVYLRDNYARQAATFGDLDPTDLFYA</sequence>
<evidence type="ECO:0000313" key="5">
    <source>
        <dbReference type="Proteomes" id="UP000077671"/>
    </source>
</evidence>
<dbReference type="InterPro" id="IPR010998">
    <property type="entry name" value="Integrase_recombinase_N"/>
</dbReference>
<dbReference type="InterPro" id="IPR011010">
    <property type="entry name" value="DNA_brk_join_enz"/>
</dbReference>
<gene>
    <name evidence="4" type="ORF">A4X03_0g3967</name>
</gene>
<feature type="region of interest" description="Disordered" evidence="3">
    <location>
        <begin position="1"/>
        <end position="37"/>
    </location>
</feature>
<evidence type="ECO:0000256" key="2">
    <source>
        <dbReference type="ARBA" id="ARBA00023172"/>
    </source>
</evidence>
<evidence type="ECO:0000256" key="1">
    <source>
        <dbReference type="ARBA" id="ARBA00023125"/>
    </source>
</evidence>
<name>A0A8T8TE98_9BASI</name>
<evidence type="ECO:0008006" key="6">
    <source>
        <dbReference type="Google" id="ProtNLM"/>
    </source>
</evidence>
<feature type="region of interest" description="Disordered" evidence="3">
    <location>
        <begin position="76"/>
        <end position="165"/>
    </location>
</feature>
<dbReference type="Gene3D" id="1.10.443.10">
    <property type="entry name" value="Intergrase catalytic core"/>
    <property type="match status" value="1"/>
</dbReference>
<dbReference type="SUPFAM" id="SSF47823">
    <property type="entry name" value="lambda integrase-like, N-terminal domain"/>
    <property type="match status" value="1"/>
</dbReference>
<dbReference type="InterPro" id="IPR052925">
    <property type="entry name" value="Phage_Integrase-like_Recomb"/>
</dbReference>
<dbReference type="EMBL" id="LWDD02000498">
    <property type="protein sequence ID" value="KAE8259879.1"/>
    <property type="molecule type" value="Genomic_DNA"/>
</dbReference>
<comment type="caution">
    <text evidence="4">The sequence shown here is derived from an EMBL/GenBank/DDBJ whole genome shotgun (WGS) entry which is preliminary data.</text>
</comment>
<dbReference type="Gene3D" id="1.10.150.130">
    <property type="match status" value="1"/>
</dbReference>
<feature type="compositionally biased region" description="Polar residues" evidence="3">
    <location>
        <begin position="146"/>
        <end position="165"/>
    </location>
</feature>
<proteinExistence type="predicted"/>
<keyword evidence="1" id="KW-0238">DNA-binding</keyword>
<dbReference type="SUPFAM" id="SSF56349">
    <property type="entry name" value="DNA breaking-rejoining enzymes"/>
    <property type="match status" value="1"/>
</dbReference>
<evidence type="ECO:0000313" key="4">
    <source>
        <dbReference type="EMBL" id="KAE8259879.1"/>
    </source>
</evidence>
<dbReference type="InterPro" id="IPR013762">
    <property type="entry name" value="Integrase-like_cat_sf"/>
</dbReference>
<feature type="compositionally biased region" description="Low complexity" evidence="3">
    <location>
        <begin position="1"/>
        <end position="14"/>
    </location>
</feature>
<dbReference type="PANTHER" id="PTHR34605:SF3">
    <property type="entry name" value="P CELL-TYPE AGGLUTINATION PROTEIN MAP4-LIKE-RELATED"/>
    <property type="match status" value="1"/>
</dbReference>
<feature type="compositionally biased region" description="Low complexity" evidence="3">
    <location>
        <begin position="112"/>
        <end position="139"/>
    </location>
</feature>
<dbReference type="AlphaFoldDB" id="A0A8T8TE98"/>
<dbReference type="GO" id="GO:0003677">
    <property type="term" value="F:DNA binding"/>
    <property type="evidence" value="ECO:0007669"/>
    <property type="project" value="UniProtKB-KW"/>
</dbReference>
<accession>A0A8T8TE98</accession>
<organism evidence="4 5">
    <name type="scientific">Tilletia caries</name>
    <name type="common">wheat bunt fungus</name>
    <dbReference type="NCBI Taxonomy" id="13290"/>
    <lineage>
        <taxon>Eukaryota</taxon>
        <taxon>Fungi</taxon>
        <taxon>Dikarya</taxon>
        <taxon>Basidiomycota</taxon>
        <taxon>Ustilaginomycotina</taxon>
        <taxon>Exobasidiomycetes</taxon>
        <taxon>Tilletiales</taxon>
        <taxon>Tilletiaceae</taxon>
        <taxon>Tilletia</taxon>
    </lineage>
</organism>